<dbReference type="CTD" id="9937815"/>
<name>A0A1I7VMI2_LOALO</name>
<keyword evidence="1" id="KW-0732">Signal</keyword>
<gene>
    <name evidence="2 4" type="ORF">LOAG_00447</name>
</gene>
<proteinExistence type="predicted"/>
<evidence type="ECO:0000313" key="3">
    <source>
        <dbReference type="Proteomes" id="UP000095285"/>
    </source>
</evidence>
<accession>A0A1S0UDB2</accession>
<dbReference type="Proteomes" id="UP000095285">
    <property type="component" value="Unassembled WGS sequence"/>
</dbReference>
<sequence>MPLVLFVLFSNLLSVVFGRFIDRNEADYYEKNWRKKLNKSVFPTEVLHRSLGLEYIKYRKKEYAKSRDYDVLGRIIPGIMLEHPTEPLVLTITDPDEQTVHLSVTVWDKNKDDGNRETASMFEKSVVSPTTKSTIQLSEHVVTTENDLLKDRELKRNPESSIDLEQQPNMSGTFEELNITEVYEEPFIRVYVKPLCKGPTC</sequence>
<reference evidence="2 3" key="1">
    <citation type="submission" date="2012-04" db="EMBL/GenBank/DDBJ databases">
        <title>The Genome Sequence of Loa loa.</title>
        <authorList>
            <consortium name="The Broad Institute Genome Sequencing Platform"/>
            <consortium name="Broad Institute Genome Sequencing Center for Infectious Disease"/>
            <person name="Nutman T.B."/>
            <person name="Fink D.L."/>
            <person name="Russ C."/>
            <person name="Young S."/>
            <person name="Zeng Q."/>
            <person name="Gargeya S."/>
            <person name="Alvarado L."/>
            <person name="Berlin A."/>
            <person name="Chapman S.B."/>
            <person name="Chen Z."/>
            <person name="Freedman E."/>
            <person name="Gellesch M."/>
            <person name="Goldberg J."/>
            <person name="Griggs A."/>
            <person name="Gujja S."/>
            <person name="Heilman E.R."/>
            <person name="Heiman D."/>
            <person name="Howarth C."/>
            <person name="Mehta T."/>
            <person name="Neiman D."/>
            <person name="Pearson M."/>
            <person name="Roberts A."/>
            <person name="Saif S."/>
            <person name="Shea T."/>
            <person name="Shenoy N."/>
            <person name="Sisk P."/>
            <person name="Stolte C."/>
            <person name="Sykes S."/>
            <person name="White J."/>
            <person name="Yandava C."/>
            <person name="Haas B."/>
            <person name="Henn M.R."/>
            <person name="Nusbaum C."/>
            <person name="Birren B."/>
        </authorList>
    </citation>
    <scope>NUCLEOTIDE SEQUENCE [LARGE SCALE GENOMIC DNA]</scope>
</reference>
<dbReference type="OMA" id="IDRNEAN"/>
<keyword evidence="3" id="KW-1185">Reference proteome</keyword>
<dbReference type="WBParaSite" id="EN70_4199">
    <property type="protein sequence ID" value="EN70_4199"/>
    <property type="gene ID" value="EN70_4199"/>
</dbReference>
<evidence type="ECO:0000313" key="2">
    <source>
        <dbReference type="EMBL" id="EFO28031.1"/>
    </source>
</evidence>
<evidence type="ECO:0000313" key="4">
    <source>
        <dbReference type="WBParaSite" id="EN70_4199"/>
    </source>
</evidence>
<protein>
    <submittedName>
        <fullName evidence="4">Cadherin domain-containing protein</fullName>
    </submittedName>
</protein>
<dbReference type="AlphaFoldDB" id="A0A1I7VMI2"/>
<reference evidence="4" key="2">
    <citation type="submission" date="2016-11" db="UniProtKB">
        <authorList>
            <consortium name="WormBaseParasite"/>
        </authorList>
    </citation>
    <scope>IDENTIFICATION</scope>
</reference>
<feature type="chain" id="PRO_5010275133" evidence="1">
    <location>
        <begin position="19"/>
        <end position="201"/>
    </location>
</feature>
<accession>A0A1I7VMI2</accession>
<feature type="signal peptide" evidence="1">
    <location>
        <begin position="1"/>
        <end position="18"/>
    </location>
</feature>
<organism evidence="3 4">
    <name type="scientific">Loa loa</name>
    <name type="common">Eye worm</name>
    <name type="synonym">Filaria loa</name>
    <dbReference type="NCBI Taxonomy" id="7209"/>
    <lineage>
        <taxon>Eukaryota</taxon>
        <taxon>Metazoa</taxon>
        <taxon>Ecdysozoa</taxon>
        <taxon>Nematoda</taxon>
        <taxon>Chromadorea</taxon>
        <taxon>Rhabditida</taxon>
        <taxon>Spirurina</taxon>
        <taxon>Spiruromorpha</taxon>
        <taxon>Filarioidea</taxon>
        <taxon>Onchocercidae</taxon>
        <taxon>Loa</taxon>
    </lineage>
</organism>
<dbReference type="STRING" id="7209.A0A1I7VMI2"/>
<dbReference type="EMBL" id="JH712118">
    <property type="protein sequence ID" value="EFO28031.1"/>
    <property type="molecule type" value="Genomic_DNA"/>
</dbReference>
<dbReference type="OrthoDB" id="5852043at2759"/>
<dbReference type="RefSeq" id="XP_003136035.1">
    <property type="nucleotide sequence ID" value="XM_003135987.2"/>
</dbReference>
<dbReference type="KEGG" id="loa:LOAG_00447"/>
<evidence type="ECO:0000256" key="1">
    <source>
        <dbReference type="SAM" id="SignalP"/>
    </source>
</evidence>
<dbReference type="GeneID" id="9937815"/>